<dbReference type="InterPro" id="IPR003425">
    <property type="entry name" value="CCB3/YggT"/>
</dbReference>
<keyword evidence="2" id="KW-0812">Transmembrane</keyword>
<dbReference type="PANTHER" id="PTHR33219">
    <property type="entry name" value="YLMG HOMOLOG PROTEIN 2, CHLOROPLASTIC"/>
    <property type="match status" value="1"/>
</dbReference>
<dbReference type="OrthoDB" id="9806665at2"/>
<dbReference type="AlphaFoldDB" id="A0A2Z2NMZ3"/>
<name>A0A2Z2NMZ3_9GAMM</name>
<proteinExistence type="inferred from homology"/>
<sequence>MANPALNALGFILGILFNLYATVVAVRFVMQIVRADYYNPVAQSIVQITDPLLLPLRRIIPSFKRYDTSSLVLCFSVLLLKLLLFKLLSLGYVPALGQSLMVGGIGIAQIVILALLDLIHQLFNVFIFALIIQAILSWLPGATGNPVHSLATSISAPILQPLRKRLPPMGGLDLTVFFSIIGLYAIRIFLLGMLQQIFGL</sequence>
<evidence type="ECO:0000256" key="2">
    <source>
        <dbReference type="SAM" id="Phobius"/>
    </source>
</evidence>
<evidence type="ECO:0000313" key="4">
    <source>
        <dbReference type="Proteomes" id="UP000250079"/>
    </source>
</evidence>
<dbReference type="GO" id="GO:0016020">
    <property type="term" value="C:membrane"/>
    <property type="evidence" value="ECO:0007669"/>
    <property type="project" value="InterPro"/>
</dbReference>
<feature type="transmembrane region" description="Helical" evidence="2">
    <location>
        <begin position="122"/>
        <end position="139"/>
    </location>
</feature>
<protein>
    <recommendedName>
        <fullName evidence="5">YggT family protein</fullName>
    </recommendedName>
</protein>
<dbReference type="KEGG" id="gai:IMCC3135_05845"/>
<organism evidence="3 4">
    <name type="scientific">Granulosicoccus antarcticus IMCC3135</name>
    <dbReference type="NCBI Taxonomy" id="1192854"/>
    <lineage>
        <taxon>Bacteria</taxon>
        <taxon>Pseudomonadati</taxon>
        <taxon>Pseudomonadota</taxon>
        <taxon>Gammaproteobacteria</taxon>
        <taxon>Chromatiales</taxon>
        <taxon>Granulosicoccaceae</taxon>
        <taxon>Granulosicoccus</taxon>
    </lineage>
</organism>
<evidence type="ECO:0008006" key="5">
    <source>
        <dbReference type="Google" id="ProtNLM"/>
    </source>
</evidence>
<comment type="similarity">
    <text evidence="1">Belongs to the YggT family.</text>
</comment>
<feature type="transmembrane region" description="Helical" evidence="2">
    <location>
        <begin position="95"/>
        <end position="115"/>
    </location>
</feature>
<dbReference type="Pfam" id="PF02325">
    <property type="entry name" value="CCB3_YggT"/>
    <property type="match status" value="2"/>
</dbReference>
<feature type="transmembrane region" description="Helical" evidence="2">
    <location>
        <begin position="6"/>
        <end position="29"/>
    </location>
</feature>
<feature type="transmembrane region" description="Helical" evidence="2">
    <location>
        <begin position="174"/>
        <end position="194"/>
    </location>
</feature>
<keyword evidence="2" id="KW-1133">Transmembrane helix</keyword>
<evidence type="ECO:0000256" key="1">
    <source>
        <dbReference type="ARBA" id="ARBA00010894"/>
    </source>
</evidence>
<feature type="transmembrane region" description="Helical" evidence="2">
    <location>
        <begin position="70"/>
        <end position="89"/>
    </location>
</feature>
<keyword evidence="2" id="KW-0472">Membrane</keyword>
<accession>A0A2Z2NMZ3</accession>
<evidence type="ECO:0000313" key="3">
    <source>
        <dbReference type="EMBL" id="ASJ71281.1"/>
    </source>
</evidence>
<gene>
    <name evidence="3" type="ORF">IMCC3135_05845</name>
</gene>
<dbReference type="PANTHER" id="PTHR33219:SF14">
    <property type="entry name" value="PROTEIN COFACTOR ASSEMBLY OF COMPLEX C SUBUNIT B CCB3, CHLOROPLASTIC-RELATED"/>
    <property type="match status" value="1"/>
</dbReference>
<dbReference type="Proteomes" id="UP000250079">
    <property type="component" value="Chromosome"/>
</dbReference>
<keyword evidence="4" id="KW-1185">Reference proteome</keyword>
<dbReference type="RefSeq" id="WP_088916740.1">
    <property type="nucleotide sequence ID" value="NZ_CP018632.1"/>
</dbReference>
<reference evidence="3 4" key="1">
    <citation type="submission" date="2016-12" db="EMBL/GenBank/DDBJ databases">
        <authorList>
            <person name="Song W.-J."/>
            <person name="Kurnit D.M."/>
        </authorList>
    </citation>
    <scope>NUCLEOTIDE SEQUENCE [LARGE SCALE GENOMIC DNA]</scope>
    <source>
        <strain evidence="3 4">IMCC3135</strain>
    </source>
</reference>
<dbReference type="EMBL" id="CP018632">
    <property type="protein sequence ID" value="ASJ71281.1"/>
    <property type="molecule type" value="Genomic_DNA"/>
</dbReference>